<feature type="compositionally biased region" description="Basic and acidic residues" evidence="1">
    <location>
        <begin position="317"/>
        <end position="369"/>
    </location>
</feature>
<feature type="compositionally biased region" description="Basic residues" evidence="1">
    <location>
        <begin position="370"/>
        <end position="393"/>
    </location>
</feature>
<dbReference type="EMBL" id="JAOAOG010000127">
    <property type="protein sequence ID" value="KAJ6247387.1"/>
    <property type="molecule type" value="Genomic_DNA"/>
</dbReference>
<feature type="compositionally biased region" description="Basic and acidic residues" evidence="1">
    <location>
        <begin position="448"/>
        <end position="480"/>
    </location>
</feature>
<evidence type="ECO:0000313" key="3">
    <source>
        <dbReference type="Proteomes" id="UP001150062"/>
    </source>
</evidence>
<keyword evidence="3" id="KW-1185">Reference proteome</keyword>
<organism evidence="2 3">
    <name type="scientific">Anaeramoeba flamelloides</name>
    <dbReference type="NCBI Taxonomy" id="1746091"/>
    <lineage>
        <taxon>Eukaryota</taxon>
        <taxon>Metamonada</taxon>
        <taxon>Anaeramoebidae</taxon>
        <taxon>Anaeramoeba</taxon>
    </lineage>
</organism>
<accession>A0ABQ8YS14</accession>
<feature type="region of interest" description="Disordered" evidence="1">
    <location>
        <begin position="307"/>
        <end position="571"/>
    </location>
</feature>
<feature type="compositionally biased region" description="Basic residues" evidence="1">
    <location>
        <begin position="559"/>
        <end position="571"/>
    </location>
</feature>
<protein>
    <submittedName>
        <fullName evidence="2">Zinc finger ccch domain-containing protein</fullName>
    </submittedName>
</protein>
<feature type="compositionally biased region" description="Basic residues" evidence="1">
    <location>
        <begin position="307"/>
        <end position="316"/>
    </location>
</feature>
<dbReference type="Proteomes" id="UP001150062">
    <property type="component" value="Unassembled WGS sequence"/>
</dbReference>
<name>A0ABQ8YS14_9EUKA</name>
<evidence type="ECO:0000313" key="2">
    <source>
        <dbReference type="EMBL" id="KAJ6247387.1"/>
    </source>
</evidence>
<feature type="region of interest" description="Disordered" evidence="1">
    <location>
        <begin position="41"/>
        <end position="66"/>
    </location>
</feature>
<feature type="compositionally biased region" description="Basic residues" evidence="1">
    <location>
        <begin position="416"/>
        <end position="431"/>
    </location>
</feature>
<evidence type="ECO:0000256" key="1">
    <source>
        <dbReference type="SAM" id="MobiDB-lite"/>
    </source>
</evidence>
<gene>
    <name evidence="2" type="ORF">M0813_18916</name>
</gene>
<feature type="region of interest" description="Disordered" evidence="1">
    <location>
        <begin position="246"/>
        <end position="271"/>
    </location>
</feature>
<feature type="compositionally biased region" description="Polar residues" evidence="1">
    <location>
        <begin position="41"/>
        <end position="58"/>
    </location>
</feature>
<reference evidence="2" key="1">
    <citation type="submission" date="2022-08" db="EMBL/GenBank/DDBJ databases">
        <title>Novel sulfate-reducing endosymbionts in the free-living metamonad Anaeramoeba.</title>
        <authorList>
            <person name="Jerlstrom-Hultqvist J."/>
            <person name="Cepicka I."/>
            <person name="Gallot-Lavallee L."/>
            <person name="Salas-Leiva D."/>
            <person name="Curtis B.A."/>
            <person name="Zahonova K."/>
            <person name="Pipaliya S."/>
            <person name="Dacks J."/>
            <person name="Roger A.J."/>
        </authorList>
    </citation>
    <scope>NUCLEOTIDE SEQUENCE</scope>
    <source>
        <strain evidence="2">Schooner1</strain>
    </source>
</reference>
<sequence length="593" mass="70821">MSDRHIMEEEDTNESSPFNDELVSNPFPKYVQQSNTIFKNSQTRSQVCPTKPKTQQGNYQGGDFFNSYQKQDPLSPKFSQSNNKHQFNFSLLQNTNQLAFNSQKTNIRVYKDEYQPKKYNLWNTEEQKKVIGIIVDSEDFVNDSLVDMHLLLHDLGFFPNKQITVPQATKIKNIFKKIFADPRIKKIYSQKFLSEVTRDVIQTLRSKYHPKGNHQIQTTINPIKKTILVKNPNMIQNKNTKIYQQTFDQTPTPKNTKKNKKNQQVAENVDQKNYYLTGNPFLEDINKTKKGKEDKQCKPIENMLKNMLKKNKNLSKKRNETSDKDQKEEQKEEQKSTKKVEKEEENPDKDHEVEYKKKEINKIDTEKERNQRKRKTYLKMKEKKKEKRKKRKEREKEERRKKIHEKEKKKKSEKEKRKKKEREKRKEKEKKKKYEEERKKKQKKSKTKEKEKMEIQKETENQKKTKKDEINQNEKNKNSFHDQTFQILTPPKKKNQKTNYSTQKKLFYSDPSSSSWSDSELDRSVTSTPLEDYVDNLPTLNEPYEIPPINLTTPPPKKTLPKKTPNKSRQIHKSKYKTGIKNFFYCSTNSKFS</sequence>
<feature type="compositionally biased region" description="Low complexity" evidence="1">
    <location>
        <begin position="509"/>
        <end position="518"/>
    </location>
</feature>
<feature type="compositionally biased region" description="Basic and acidic residues" evidence="1">
    <location>
        <begin position="394"/>
        <end position="415"/>
    </location>
</feature>
<comment type="caution">
    <text evidence="2">The sequence shown here is derived from an EMBL/GenBank/DDBJ whole genome shotgun (WGS) entry which is preliminary data.</text>
</comment>
<feature type="region of interest" description="Disordered" evidence="1">
    <location>
        <begin position="1"/>
        <end position="26"/>
    </location>
</feature>
<proteinExistence type="predicted"/>